<reference evidence="1" key="1">
    <citation type="submission" date="2022-11" db="EMBL/GenBank/DDBJ databases">
        <title>Larsenimonas rhizosphaerae sp. nov., isolated from a tidal mudflat.</title>
        <authorList>
            <person name="Lee S.D."/>
            <person name="Kim I.S."/>
        </authorList>
    </citation>
    <scope>NUCLEOTIDE SEQUENCE</scope>
    <source>
        <strain evidence="1">GH2-1</strain>
    </source>
</reference>
<gene>
    <name evidence="1" type="ORF">OQ287_01545</name>
</gene>
<dbReference type="RefSeq" id="WP_265895345.1">
    <property type="nucleotide sequence ID" value="NZ_JAPIVE010000001.1"/>
</dbReference>
<evidence type="ECO:0000313" key="2">
    <source>
        <dbReference type="Proteomes" id="UP001165678"/>
    </source>
</evidence>
<name>A0AA41ZLD6_9GAMM</name>
<accession>A0AA41ZLD6</accession>
<evidence type="ECO:0000313" key="1">
    <source>
        <dbReference type="EMBL" id="MCX2522915.1"/>
    </source>
</evidence>
<sequence length="73" mass="8383">MDKFENITSAIPLPVHRSDDGAIYRYTIKVRNDGGEFLIDYWIEDIHTAELVATLIENQGYADGLEQERIGER</sequence>
<dbReference type="EMBL" id="JAPIVE010000001">
    <property type="protein sequence ID" value="MCX2522915.1"/>
    <property type="molecule type" value="Genomic_DNA"/>
</dbReference>
<organism evidence="1 2">
    <name type="scientific">Larsenimonas rhizosphaerae</name>
    <dbReference type="NCBI Taxonomy" id="2944682"/>
    <lineage>
        <taxon>Bacteria</taxon>
        <taxon>Pseudomonadati</taxon>
        <taxon>Pseudomonadota</taxon>
        <taxon>Gammaproteobacteria</taxon>
        <taxon>Oceanospirillales</taxon>
        <taxon>Halomonadaceae</taxon>
        <taxon>Larsenimonas</taxon>
    </lineage>
</organism>
<proteinExistence type="predicted"/>
<comment type="caution">
    <text evidence="1">The sequence shown here is derived from an EMBL/GenBank/DDBJ whole genome shotgun (WGS) entry which is preliminary data.</text>
</comment>
<dbReference type="AlphaFoldDB" id="A0AA41ZLD6"/>
<dbReference type="Proteomes" id="UP001165678">
    <property type="component" value="Unassembled WGS sequence"/>
</dbReference>
<keyword evidence="2" id="KW-1185">Reference proteome</keyword>
<protein>
    <submittedName>
        <fullName evidence="1">Uncharacterized protein</fullName>
    </submittedName>
</protein>